<keyword evidence="3" id="KW-1185">Reference proteome</keyword>
<proteinExistence type="predicted"/>
<feature type="region of interest" description="Disordered" evidence="1">
    <location>
        <begin position="1"/>
        <end position="89"/>
    </location>
</feature>
<dbReference type="AlphaFoldDB" id="A0A9P1H896"/>
<organism evidence="2 3">
    <name type="scientific">Parascedosporium putredinis</name>
    <dbReference type="NCBI Taxonomy" id="1442378"/>
    <lineage>
        <taxon>Eukaryota</taxon>
        <taxon>Fungi</taxon>
        <taxon>Dikarya</taxon>
        <taxon>Ascomycota</taxon>
        <taxon>Pezizomycotina</taxon>
        <taxon>Sordariomycetes</taxon>
        <taxon>Hypocreomycetidae</taxon>
        <taxon>Microascales</taxon>
        <taxon>Microascaceae</taxon>
        <taxon>Parascedosporium</taxon>
    </lineage>
</organism>
<dbReference type="EMBL" id="CALLCH030000017">
    <property type="protein sequence ID" value="CAI4217863.1"/>
    <property type="molecule type" value="Genomic_DNA"/>
</dbReference>
<evidence type="ECO:0000313" key="2">
    <source>
        <dbReference type="EMBL" id="CAI4217863.1"/>
    </source>
</evidence>
<gene>
    <name evidence="2" type="ORF">PPNO1_LOCUS7463</name>
</gene>
<dbReference type="OrthoDB" id="2444812at2759"/>
<dbReference type="Proteomes" id="UP000838763">
    <property type="component" value="Unassembled WGS sequence"/>
</dbReference>
<accession>A0A9P1H896</accession>
<feature type="compositionally biased region" description="Basic residues" evidence="1">
    <location>
        <begin position="190"/>
        <end position="202"/>
    </location>
</feature>
<feature type="compositionally biased region" description="Basic and acidic residues" evidence="1">
    <location>
        <begin position="162"/>
        <end position="189"/>
    </location>
</feature>
<sequence>MASPKPVSLGSGKEESPPAPSPPRQNEDSDNATTPTRVQEADDSSESQAHDAREQGEISDSDAPPLPNEPLPATAAPAPPVITGYNPAIHGDYDPNAWYAKGYEDPEAAAPVPNPDAIYESTALFNRFTGQYQTADQGPARHSDEAKAKRQMNAYFDVDDAANSHDGRSLKAERAGKKPTKSELKAFKEKGRRGRRRRGGRG</sequence>
<name>A0A9P1H896_9PEZI</name>
<evidence type="ECO:0000313" key="3">
    <source>
        <dbReference type="Proteomes" id="UP000838763"/>
    </source>
</evidence>
<evidence type="ECO:0000256" key="1">
    <source>
        <dbReference type="SAM" id="MobiDB-lite"/>
    </source>
</evidence>
<reference evidence="2" key="1">
    <citation type="submission" date="2022-11" db="EMBL/GenBank/DDBJ databases">
        <authorList>
            <person name="Scott C."/>
            <person name="Bruce N."/>
        </authorList>
    </citation>
    <scope>NUCLEOTIDE SEQUENCE</scope>
</reference>
<feature type="region of interest" description="Disordered" evidence="1">
    <location>
        <begin position="158"/>
        <end position="202"/>
    </location>
</feature>
<protein>
    <submittedName>
        <fullName evidence="2">Uncharacterized protein</fullName>
    </submittedName>
</protein>
<comment type="caution">
    <text evidence="2">The sequence shown here is derived from an EMBL/GenBank/DDBJ whole genome shotgun (WGS) entry which is preliminary data.</text>
</comment>